<gene>
    <name evidence="4" type="primary">LOC104609644</name>
</gene>
<sequence length="1250" mass="137135">MYGGSSKLGRGGGGGGRGTKRIHNPFPPPPPNRPAGAAGGRLTIGGAGSRNRQASTTPAAAPSAPEETFSLVTESPLAFAMIIRLTPDIVDEIKRVESQGGTARIKFDSNTNNMSGNVIDVGGKEFRFTWSQEPANLCDIYEERQGGGDGNGLLVESGCSWRKLNVQRILDESTKNHVKMRSEEAERKLRSRKSIVLDHGNPSVKNEMKTLAAAAVDVNSRWMPFKSKKEPAFKKRKVESTQVAMGGPPKSVFKPGLSSTATAKGRPSVSPVPSPPEQFAASTSPLRSGNLTKGHTSIEGAITPVMSKENASNNEREITRKAVHGATREASGSKVSLGDKPMDLQNTLITLLMENPKGMTLKALEKAFGDTIPNAARKIDPILKRIATFQAPGRYLLKQGVDFETFKKPSSESGSSPECTHSPDPDFPDKSGTKEPEQQSQLIPKIESNLVEKIDIPQNSPDLFGDKKLSDNSEGQAGSSSDSGSDSDSESDSSDSSDSGSQSRSRSKSRSPGGSGSGSSSDSESDGSSSSKEGSDVDVDIMTSDDDKEVEHKLPTHEPMFPTSPIQAGTSSLPGENGIVEAKQDGNMSDEDITIDDHENEIIEITDPVPSKVEPGSLEETIPFPVSRDKKQETQQFSHYVHHDDEREGAMKDDLGNEQSDSSERISKVKSKRGSDTKNFHEKSETAGRAKAGGSSQPPISMRNKETVFSGSPNDSSPDRFSQAPYKDQAVRTTERVGRDGNLDTRSQKGYNQTTGRSVVDIQKPGQRSADLSARGKTPDMSDKPSRYVENLGRGAKLSEKSSAFADESEVSVMGSMRPHGISPISKDKVHRETQGGDSYAYEKSQTKGGKESGYGDKAPMLSDSHYRRHGEQIRKFKDGHMAYSQMDSSPKDNNRSDADKSPVVNGKSNMLRREYSDLELGELREPIPGEEAKGVKKQFERKGSFKLSDSKQNASDNWTSDSSKGRTAAKAIQESRKQSPPNMRANVFNNQDSSSRKRTPEDDIESMRPHQKVVPSQAQQFSRVNADDSEVGLQFSKTVDMGSKSRKNETPTNQVIGVEGYGSTNKKAPISVSQQRDGKGAGQTLARDIVKETKSQRSNAASDITERRKDDFWLGTNNSHRRRESSSDEDSCSYSKYEKDEPELRGPIKDFSQYKEYVQEYREKYGTYCSLNKSLEAYRNDFQKLGHDLELARGRDVEGYYNILEQLREMYRQCGMRHKQLKKIFIVLHEELNHLKQRIKDYADAYTKD</sequence>
<feature type="compositionally biased region" description="Gly residues" evidence="1">
    <location>
        <begin position="37"/>
        <end position="48"/>
    </location>
</feature>
<feature type="compositionally biased region" description="Polar residues" evidence="1">
    <location>
        <begin position="280"/>
        <end position="295"/>
    </location>
</feature>
<feature type="region of interest" description="Disordered" evidence="1">
    <location>
        <begin position="407"/>
        <end position="592"/>
    </location>
</feature>
<accession>A0A1U8BDA5</accession>
<feature type="compositionally biased region" description="Low complexity" evidence="1">
    <location>
        <begin position="54"/>
        <end position="68"/>
    </location>
</feature>
<proteinExistence type="predicted"/>
<dbReference type="KEGG" id="nnu:104609644"/>
<protein>
    <submittedName>
        <fullName evidence="4">Dentin sialophosphoprotein</fullName>
    </submittedName>
</protein>
<feature type="region of interest" description="Disordered" evidence="1">
    <location>
        <begin position="1117"/>
        <end position="1140"/>
    </location>
</feature>
<evidence type="ECO:0000256" key="1">
    <source>
        <dbReference type="SAM" id="MobiDB-lite"/>
    </source>
</evidence>
<dbReference type="InParanoid" id="A0A1U8BDA5"/>
<evidence type="ECO:0000313" key="3">
    <source>
        <dbReference type="Proteomes" id="UP000189703"/>
    </source>
</evidence>
<feature type="compositionally biased region" description="Acidic residues" evidence="1">
    <location>
        <begin position="485"/>
        <end position="495"/>
    </location>
</feature>
<dbReference type="eggNOG" id="ENOG502QSAQ">
    <property type="taxonomic scope" value="Eukaryota"/>
</dbReference>
<feature type="region of interest" description="Disordered" evidence="1">
    <location>
        <begin position="1"/>
        <end position="68"/>
    </location>
</feature>
<feature type="compositionally biased region" description="Basic and acidic residues" evidence="1">
    <location>
        <begin position="912"/>
        <end position="944"/>
    </location>
</feature>
<dbReference type="Pfam" id="PF07303">
    <property type="entry name" value="Occludin_ELL"/>
    <property type="match status" value="1"/>
</dbReference>
<dbReference type="Proteomes" id="UP000189703">
    <property type="component" value="Unplaced"/>
</dbReference>
<keyword evidence="3" id="KW-1185">Reference proteome</keyword>
<feature type="compositionally biased region" description="Basic and acidic residues" evidence="1">
    <location>
        <begin position="662"/>
        <end position="688"/>
    </location>
</feature>
<dbReference type="PROSITE" id="PS51980">
    <property type="entry name" value="OCEL"/>
    <property type="match status" value="1"/>
</dbReference>
<feature type="region of interest" description="Disordered" evidence="1">
    <location>
        <begin position="233"/>
        <end position="295"/>
    </location>
</feature>
<feature type="compositionally biased region" description="Polar residues" evidence="1">
    <location>
        <begin position="1063"/>
        <end position="1076"/>
    </location>
</feature>
<feature type="compositionally biased region" description="Polar residues" evidence="1">
    <location>
        <begin position="951"/>
        <end position="963"/>
    </location>
</feature>
<dbReference type="PANTHER" id="PTHR38372">
    <property type="entry name" value="DENTIN SIALOPHOSPHOPROTEIN-LIKE PROTEIN"/>
    <property type="match status" value="1"/>
</dbReference>
<feature type="compositionally biased region" description="Basic and acidic residues" evidence="1">
    <location>
        <begin position="870"/>
        <end position="881"/>
    </location>
</feature>
<dbReference type="Gene3D" id="6.10.140.340">
    <property type="match status" value="1"/>
</dbReference>
<dbReference type="InterPro" id="IPR010844">
    <property type="entry name" value="Occludin_ELL"/>
</dbReference>
<dbReference type="GeneID" id="104609644"/>
<dbReference type="SUPFAM" id="SSF144292">
    <property type="entry name" value="occludin/ELL-like"/>
    <property type="match status" value="1"/>
</dbReference>
<reference evidence="4" key="1">
    <citation type="submission" date="2025-08" db="UniProtKB">
        <authorList>
            <consortium name="RefSeq"/>
        </authorList>
    </citation>
    <scope>IDENTIFICATION</scope>
</reference>
<evidence type="ECO:0000313" key="4">
    <source>
        <dbReference type="RefSeq" id="XP_010274312.1"/>
    </source>
</evidence>
<evidence type="ECO:0000259" key="2">
    <source>
        <dbReference type="PROSITE" id="PS51980"/>
    </source>
</evidence>
<feature type="compositionally biased region" description="Basic and acidic residues" evidence="1">
    <location>
        <begin position="995"/>
        <end position="1009"/>
    </location>
</feature>
<feature type="compositionally biased region" description="Basic and acidic residues" evidence="1">
    <location>
        <begin position="777"/>
        <end position="787"/>
    </location>
</feature>
<name>A0A1U8BDA5_NELNU</name>
<feature type="compositionally biased region" description="Basic and acidic residues" evidence="1">
    <location>
        <begin position="890"/>
        <end position="901"/>
    </location>
</feature>
<feature type="domain" description="OCEL" evidence="2">
    <location>
        <begin position="1140"/>
        <end position="1248"/>
    </location>
</feature>
<dbReference type="OMA" id="DYWNFES"/>
<feature type="compositionally biased region" description="Polar residues" evidence="1">
    <location>
        <begin position="564"/>
        <end position="574"/>
    </location>
</feature>
<feature type="compositionally biased region" description="Low complexity" evidence="1">
    <location>
        <begin position="518"/>
        <end position="532"/>
    </location>
</feature>
<feature type="compositionally biased region" description="Basic and acidic residues" evidence="1">
    <location>
        <begin position="641"/>
        <end position="655"/>
    </location>
</feature>
<dbReference type="RefSeq" id="XP_010274312.1">
    <property type="nucleotide sequence ID" value="XM_010276010.2"/>
</dbReference>
<feature type="compositionally biased region" description="Polar residues" evidence="1">
    <location>
        <begin position="1015"/>
        <end position="1024"/>
    </location>
</feature>
<feature type="compositionally biased region" description="Polar residues" evidence="1">
    <location>
        <begin position="707"/>
        <end position="720"/>
    </location>
</feature>
<dbReference type="PANTHER" id="PTHR38372:SF2">
    <property type="entry name" value="DENTIN SIALOPHOSPHOPROTEIN-LIKE PROTEIN"/>
    <property type="match status" value="1"/>
</dbReference>
<feature type="compositionally biased region" description="Basic and acidic residues" evidence="1">
    <location>
        <begin position="826"/>
        <end position="835"/>
    </location>
</feature>
<feature type="region of interest" description="Disordered" evidence="1">
    <location>
        <begin position="605"/>
        <end position="1105"/>
    </location>
</feature>
<dbReference type="AlphaFoldDB" id="A0A1U8BDA5"/>
<dbReference type="STRING" id="4432.A0A1U8BDA5"/>
<feature type="compositionally biased region" description="Acidic residues" evidence="1">
    <location>
        <begin position="536"/>
        <end position="548"/>
    </location>
</feature>
<organism evidence="3 4">
    <name type="scientific">Nelumbo nucifera</name>
    <name type="common">Sacred lotus</name>
    <dbReference type="NCBI Taxonomy" id="4432"/>
    <lineage>
        <taxon>Eukaryota</taxon>
        <taxon>Viridiplantae</taxon>
        <taxon>Streptophyta</taxon>
        <taxon>Embryophyta</taxon>
        <taxon>Tracheophyta</taxon>
        <taxon>Spermatophyta</taxon>
        <taxon>Magnoliopsida</taxon>
        <taxon>Proteales</taxon>
        <taxon>Nelumbonaceae</taxon>
        <taxon>Nelumbo</taxon>
    </lineage>
</organism>
<feature type="compositionally biased region" description="Basic and acidic residues" evidence="1">
    <location>
        <begin position="845"/>
        <end position="855"/>
    </location>
</feature>
<dbReference type="OrthoDB" id="4869960at2759"/>
<feature type="compositionally biased region" description="Basic and acidic residues" evidence="1">
    <location>
        <begin position="421"/>
        <end position="437"/>
    </location>
</feature>
<feature type="compositionally biased region" description="Basic and acidic residues" evidence="1">
    <location>
        <begin position="729"/>
        <end position="747"/>
    </location>
</feature>
<dbReference type="FunCoup" id="A0A1U8BDA5">
    <property type="interactions" value="1927"/>
</dbReference>
<feature type="compositionally biased region" description="Polar residues" evidence="1">
    <location>
        <begin position="748"/>
        <end position="757"/>
    </location>
</feature>